<evidence type="ECO:0000313" key="11">
    <source>
        <dbReference type="Proteomes" id="UP000199608"/>
    </source>
</evidence>
<evidence type="ECO:0000313" key="10">
    <source>
        <dbReference type="EMBL" id="SDU09246.1"/>
    </source>
</evidence>
<dbReference type="Gene3D" id="1.10.1130.10">
    <property type="entry name" value="Flavocytochrome C3, Chain A"/>
    <property type="match status" value="1"/>
</dbReference>
<keyword evidence="8" id="KW-0472">Membrane</keyword>
<dbReference type="InterPro" id="IPR036280">
    <property type="entry name" value="Multihaem_cyt_sf"/>
</dbReference>
<evidence type="ECO:0000256" key="3">
    <source>
        <dbReference type="ARBA" id="ARBA00022448"/>
    </source>
</evidence>
<dbReference type="SUPFAM" id="SSF48695">
    <property type="entry name" value="Multiheme cytochromes"/>
    <property type="match status" value="1"/>
</dbReference>
<dbReference type="Pfam" id="PF14537">
    <property type="entry name" value="Cytochrom_c3_2"/>
    <property type="match status" value="1"/>
</dbReference>
<feature type="transmembrane region" description="Helical" evidence="8">
    <location>
        <begin position="185"/>
        <end position="205"/>
    </location>
</feature>
<keyword evidence="7" id="KW-0408">Iron</keyword>
<organism evidence="10 11">
    <name type="scientific">Desulfobacula phenolica</name>
    <dbReference type="NCBI Taxonomy" id="90732"/>
    <lineage>
        <taxon>Bacteria</taxon>
        <taxon>Pseudomonadati</taxon>
        <taxon>Thermodesulfobacteriota</taxon>
        <taxon>Desulfobacteria</taxon>
        <taxon>Desulfobacterales</taxon>
        <taxon>Desulfobacteraceae</taxon>
        <taxon>Desulfobacula</taxon>
    </lineage>
</organism>
<keyword evidence="8" id="KW-0812">Transmembrane</keyword>
<dbReference type="GO" id="GO:0046872">
    <property type="term" value="F:metal ion binding"/>
    <property type="evidence" value="ECO:0007669"/>
    <property type="project" value="UniProtKB-KW"/>
</dbReference>
<evidence type="ECO:0000256" key="7">
    <source>
        <dbReference type="ARBA" id="ARBA00023004"/>
    </source>
</evidence>
<keyword evidence="8" id="KW-1133">Transmembrane helix</keyword>
<keyword evidence="6" id="KW-0249">Electron transport</keyword>
<feature type="domain" description="Tetrahaem cytochrome" evidence="9">
    <location>
        <begin position="102"/>
        <end position="162"/>
    </location>
</feature>
<sequence length="232" mass="26478">MKLTTIIFNALTVLGILMITGVFIGHAWAQEETTTFIRRYKQYEMSSGYYERYEVKPLHEKAFVEIPGVRTGLFPYSPSGASVRINTRLANSHQGIRFYDNRRCEECHMEQTLDLHTVRANLTCRQCHGKEPIASNKHYFSPMNPIRRHAYVCSKCHEGASASYAAYVIHEPNPASAAAQKSFPVLFYAFWIMIAIAVGTFAIFLPHTVLWGIRELFSKKEEPANGPRKKQD</sequence>
<dbReference type="Proteomes" id="UP000199608">
    <property type="component" value="Unassembled WGS sequence"/>
</dbReference>
<protein>
    <recommendedName>
        <fullName evidence="9">Tetrahaem cytochrome domain-containing protein</fullName>
    </recommendedName>
</protein>
<evidence type="ECO:0000256" key="8">
    <source>
        <dbReference type="SAM" id="Phobius"/>
    </source>
</evidence>
<keyword evidence="3" id="KW-0813">Transport</keyword>
<keyword evidence="5" id="KW-0479">Metal-binding</keyword>
<evidence type="ECO:0000256" key="6">
    <source>
        <dbReference type="ARBA" id="ARBA00022982"/>
    </source>
</evidence>
<dbReference type="EMBL" id="FNLL01000004">
    <property type="protein sequence ID" value="SDU09246.1"/>
    <property type="molecule type" value="Genomic_DNA"/>
</dbReference>
<dbReference type="InterPro" id="IPR012286">
    <property type="entry name" value="Tetrahaem_cytochrome"/>
</dbReference>
<dbReference type="RefSeq" id="WP_092232742.1">
    <property type="nucleotide sequence ID" value="NZ_FNLL01000004.1"/>
</dbReference>
<comment type="subcellular location">
    <subcellularLocation>
        <location evidence="2">Cell envelope</location>
    </subcellularLocation>
</comment>
<feature type="transmembrane region" description="Helical" evidence="8">
    <location>
        <begin position="6"/>
        <end position="29"/>
    </location>
</feature>
<reference evidence="11" key="1">
    <citation type="submission" date="2016-10" db="EMBL/GenBank/DDBJ databases">
        <authorList>
            <person name="Varghese N."/>
            <person name="Submissions S."/>
        </authorList>
    </citation>
    <scope>NUCLEOTIDE SEQUENCE [LARGE SCALE GENOMIC DNA]</scope>
    <source>
        <strain evidence="11">DSM 3384</strain>
    </source>
</reference>
<dbReference type="AlphaFoldDB" id="A0A1H2FPP8"/>
<evidence type="ECO:0000256" key="5">
    <source>
        <dbReference type="ARBA" id="ARBA00022723"/>
    </source>
</evidence>
<dbReference type="GO" id="GO:0030313">
    <property type="term" value="C:cell envelope"/>
    <property type="evidence" value="ECO:0007669"/>
    <property type="project" value="UniProtKB-SubCell"/>
</dbReference>
<proteinExistence type="predicted"/>
<gene>
    <name evidence="10" type="ORF">SAMN04487931_104270</name>
</gene>
<keyword evidence="4" id="KW-0349">Heme</keyword>
<evidence type="ECO:0000256" key="1">
    <source>
        <dbReference type="ARBA" id="ARBA00001926"/>
    </source>
</evidence>
<name>A0A1H2FPP8_9BACT</name>
<keyword evidence="11" id="KW-1185">Reference proteome</keyword>
<evidence type="ECO:0000256" key="4">
    <source>
        <dbReference type="ARBA" id="ARBA00022617"/>
    </source>
</evidence>
<evidence type="ECO:0000259" key="9">
    <source>
        <dbReference type="Pfam" id="PF14537"/>
    </source>
</evidence>
<evidence type="ECO:0000256" key="2">
    <source>
        <dbReference type="ARBA" id="ARBA00004196"/>
    </source>
</evidence>
<accession>A0A1H2FPP8</accession>
<comment type="cofactor">
    <cofactor evidence="1">
        <name>heme c</name>
        <dbReference type="ChEBI" id="CHEBI:61717"/>
    </cofactor>
</comment>